<dbReference type="NCBIfam" id="TIGR01072">
    <property type="entry name" value="murA"/>
    <property type="match status" value="1"/>
</dbReference>
<dbReference type="EMBL" id="GL732536">
    <property type="protein sequence ID" value="EFX83906.1"/>
    <property type="molecule type" value="Genomic_DNA"/>
</dbReference>
<dbReference type="eggNOG" id="ENOG502QV7D">
    <property type="taxonomic scope" value="Eukaryota"/>
</dbReference>
<dbReference type="InterPro" id="IPR005750">
    <property type="entry name" value="UDP_GlcNAc_COvinyl_MurA"/>
</dbReference>
<name>E9G9C4_DAPPU</name>
<dbReference type="EC" id="2.5.1.7" evidence="11"/>
<evidence type="ECO:0000256" key="14">
    <source>
        <dbReference type="ARBA" id="ARBA00042842"/>
    </source>
</evidence>
<dbReference type="CDD" id="cd01555">
    <property type="entry name" value="UdpNAET"/>
    <property type="match status" value="1"/>
</dbReference>
<evidence type="ECO:0000313" key="18">
    <source>
        <dbReference type="Proteomes" id="UP000000305"/>
    </source>
</evidence>
<evidence type="ECO:0000256" key="1">
    <source>
        <dbReference type="ARBA" id="ARBA00004496"/>
    </source>
</evidence>
<dbReference type="PANTHER" id="PTHR43783:SF1">
    <property type="entry name" value="UDP-N-ACETYLGLUCOSAMINE 1-CARBOXYVINYLTRANSFERASE"/>
    <property type="match status" value="1"/>
</dbReference>
<sequence>MDKVRIQGKASLHGVISIEGAKNAALPLMAACLLTEDSVVLDNLPYLHDKKTASFQAQTIKTSQAPYDIVRKMRASILVLGPLLARSGEAIVSLPGGCAIGARPVDIHIRGLEALGAEITLEDGYIQARAPRGLQGRRYTFPKISVTGTENLLMASVLAKGTTELIHAAREPEVVDLAHFLNHMGARIEGIGTDTLVIEGVSRLHGTTYSVLPDRIETGTYLIAAAITGGELFLEGTSLNLLPSVSSVLERMGIQLEERQGGIWVKSPPPRELLGIDIVTEPFPGFATDLQAQLMALMTLVNGSSLVTETIFENRFMHVAELMRMGAEITIQGHSALIRGVPFLKGAPVMATDLRASVSLVLAALAAEGETLINRIYHLDRGYQDLEQKLAACGAQIERITEHQKPLLEAVV</sequence>
<proteinExistence type="inferred from homology"/>
<feature type="domain" description="Enolpyruvate transferase" evidence="16">
    <location>
        <begin position="51"/>
        <end position="390"/>
    </location>
</feature>
<keyword evidence="6" id="KW-0133">Cell shape</keyword>
<evidence type="ECO:0000256" key="4">
    <source>
        <dbReference type="ARBA" id="ARBA00022618"/>
    </source>
</evidence>
<keyword evidence="18" id="KW-1185">Reference proteome</keyword>
<comment type="subcellular location">
    <subcellularLocation>
        <location evidence="1">Cytoplasm</location>
    </subcellularLocation>
</comment>
<dbReference type="InterPro" id="IPR036968">
    <property type="entry name" value="Enolpyruvate_Tfrase_sf"/>
</dbReference>
<evidence type="ECO:0000256" key="11">
    <source>
        <dbReference type="ARBA" id="ARBA00039108"/>
    </source>
</evidence>
<keyword evidence="7" id="KW-0573">Peptidoglycan synthesis</keyword>
<evidence type="ECO:0000256" key="15">
    <source>
        <dbReference type="ARBA" id="ARBA00047527"/>
    </source>
</evidence>
<dbReference type="InterPro" id="IPR013792">
    <property type="entry name" value="RNA3'P_cycl/enolpyr_Trfase_a/b"/>
</dbReference>
<organism evidence="17 18">
    <name type="scientific">Daphnia pulex</name>
    <name type="common">Water flea</name>
    <dbReference type="NCBI Taxonomy" id="6669"/>
    <lineage>
        <taxon>Eukaryota</taxon>
        <taxon>Metazoa</taxon>
        <taxon>Ecdysozoa</taxon>
        <taxon>Arthropoda</taxon>
        <taxon>Crustacea</taxon>
        <taxon>Branchiopoda</taxon>
        <taxon>Diplostraca</taxon>
        <taxon>Cladocera</taxon>
        <taxon>Anomopoda</taxon>
        <taxon>Daphniidae</taxon>
        <taxon>Daphnia</taxon>
    </lineage>
</organism>
<protein>
    <recommendedName>
        <fullName evidence="12">UDP-N-acetylglucosamine 1-carboxyvinyltransferase</fullName>
        <ecNumber evidence="11">2.5.1.7</ecNumber>
    </recommendedName>
    <alternativeName>
        <fullName evidence="13">Enoylpyruvate transferase</fullName>
    </alternativeName>
    <alternativeName>
        <fullName evidence="14">UDP-N-acetylglucosamine enolpyruvyl transferase</fullName>
    </alternativeName>
</protein>
<dbReference type="GO" id="GO:0051301">
    <property type="term" value="P:cell division"/>
    <property type="evidence" value="ECO:0007669"/>
    <property type="project" value="UniProtKB-KW"/>
</dbReference>
<dbReference type="GO" id="GO:0071555">
    <property type="term" value="P:cell wall organization"/>
    <property type="evidence" value="ECO:0007669"/>
    <property type="project" value="UniProtKB-KW"/>
</dbReference>
<dbReference type="Proteomes" id="UP000000305">
    <property type="component" value="Unassembled WGS sequence"/>
</dbReference>
<dbReference type="PANTHER" id="PTHR43783">
    <property type="entry name" value="UDP-N-ACETYLGLUCOSAMINE 1-CARBOXYVINYLTRANSFERASE"/>
    <property type="match status" value="1"/>
</dbReference>
<keyword evidence="3" id="KW-0963">Cytoplasm</keyword>
<dbReference type="Gene3D" id="3.65.10.10">
    <property type="entry name" value="Enolpyruvate transferase domain"/>
    <property type="match status" value="2"/>
</dbReference>
<evidence type="ECO:0000256" key="8">
    <source>
        <dbReference type="ARBA" id="ARBA00023306"/>
    </source>
</evidence>
<dbReference type="OrthoDB" id="6374788at2759"/>
<dbReference type="NCBIfam" id="NF006873">
    <property type="entry name" value="PRK09369.1"/>
    <property type="match status" value="1"/>
</dbReference>
<evidence type="ECO:0000256" key="13">
    <source>
        <dbReference type="ARBA" id="ARBA00042443"/>
    </source>
</evidence>
<evidence type="ECO:0000256" key="7">
    <source>
        <dbReference type="ARBA" id="ARBA00022984"/>
    </source>
</evidence>
<evidence type="ECO:0000313" key="17">
    <source>
        <dbReference type="EMBL" id="EFX83906.1"/>
    </source>
</evidence>
<gene>
    <name evidence="17" type="ORF">DAPPUDRAFT_315300</name>
</gene>
<dbReference type="HAMAP" id="MF_00111">
    <property type="entry name" value="MurA"/>
    <property type="match status" value="1"/>
</dbReference>
<dbReference type="OMA" id="MIEIGSW"/>
<evidence type="ECO:0000256" key="2">
    <source>
        <dbReference type="ARBA" id="ARBA00004752"/>
    </source>
</evidence>
<comment type="similarity">
    <text evidence="10">Belongs to the EPSP synthase family. MurA subfamily.</text>
</comment>
<evidence type="ECO:0000256" key="10">
    <source>
        <dbReference type="ARBA" id="ARBA00038367"/>
    </source>
</evidence>
<dbReference type="HOGENOM" id="CLU_027387_0_0_1"/>
<dbReference type="GO" id="GO:0005737">
    <property type="term" value="C:cytoplasm"/>
    <property type="evidence" value="ECO:0007669"/>
    <property type="project" value="UniProtKB-SubCell"/>
</dbReference>
<dbReference type="InParanoid" id="E9G9C4"/>
<keyword evidence="4" id="KW-0132">Cell division</keyword>
<comment type="catalytic activity">
    <reaction evidence="15">
        <text>phosphoenolpyruvate + UDP-N-acetyl-alpha-D-glucosamine = UDP-N-acetyl-3-O-(1-carboxyvinyl)-alpha-D-glucosamine + phosphate</text>
        <dbReference type="Rhea" id="RHEA:18681"/>
        <dbReference type="ChEBI" id="CHEBI:43474"/>
        <dbReference type="ChEBI" id="CHEBI:57705"/>
        <dbReference type="ChEBI" id="CHEBI:58702"/>
        <dbReference type="ChEBI" id="CHEBI:68483"/>
        <dbReference type="EC" id="2.5.1.7"/>
    </reaction>
</comment>
<comment type="pathway">
    <text evidence="2">Cell wall biogenesis; peptidoglycan biosynthesis.</text>
</comment>
<evidence type="ECO:0000256" key="5">
    <source>
        <dbReference type="ARBA" id="ARBA00022679"/>
    </source>
</evidence>
<dbReference type="GO" id="GO:0008760">
    <property type="term" value="F:UDP-N-acetylglucosamine 1-carboxyvinyltransferase activity"/>
    <property type="evidence" value="ECO:0007669"/>
    <property type="project" value="UniProtKB-EC"/>
</dbReference>
<dbReference type="SUPFAM" id="SSF55205">
    <property type="entry name" value="EPT/RTPC-like"/>
    <property type="match status" value="1"/>
</dbReference>
<dbReference type="Pfam" id="PF00275">
    <property type="entry name" value="EPSP_synthase"/>
    <property type="match status" value="1"/>
</dbReference>
<keyword evidence="9" id="KW-0961">Cell wall biogenesis/degradation</keyword>
<evidence type="ECO:0000256" key="9">
    <source>
        <dbReference type="ARBA" id="ARBA00023316"/>
    </source>
</evidence>
<dbReference type="InterPro" id="IPR001986">
    <property type="entry name" value="Enolpyruvate_Tfrase_dom"/>
</dbReference>
<dbReference type="GO" id="GO:0019277">
    <property type="term" value="P:UDP-N-acetylgalactosamine biosynthetic process"/>
    <property type="evidence" value="ECO:0007669"/>
    <property type="project" value="InterPro"/>
</dbReference>
<keyword evidence="5" id="KW-0808">Transferase</keyword>
<keyword evidence="8" id="KW-0131">Cell cycle</keyword>
<reference evidence="17 18" key="1">
    <citation type="journal article" date="2011" name="Science">
        <title>The ecoresponsive genome of Daphnia pulex.</title>
        <authorList>
            <person name="Colbourne J.K."/>
            <person name="Pfrender M.E."/>
            <person name="Gilbert D."/>
            <person name="Thomas W.K."/>
            <person name="Tucker A."/>
            <person name="Oakley T.H."/>
            <person name="Tokishita S."/>
            <person name="Aerts A."/>
            <person name="Arnold G.J."/>
            <person name="Basu M.K."/>
            <person name="Bauer D.J."/>
            <person name="Caceres C.E."/>
            <person name="Carmel L."/>
            <person name="Casola C."/>
            <person name="Choi J.H."/>
            <person name="Detter J.C."/>
            <person name="Dong Q."/>
            <person name="Dusheyko S."/>
            <person name="Eads B.D."/>
            <person name="Frohlich T."/>
            <person name="Geiler-Samerotte K.A."/>
            <person name="Gerlach D."/>
            <person name="Hatcher P."/>
            <person name="Jogdeo S."/>
            <person name="Krijgsveld J."/>
            <person name="Kriventseva E.V."/>
            <person name="Kultz D."/>
            <person name="Laforsch C."/>
            <person name="Lindquist E."/>
            <person name="Lopez J."/>
            <person name="Manak J.R."/>
            <person name="Muller J."/>
            <person name="Pangilinan J."/>
            <person name="Patwardhan R.P."/>
            <person name="Pitluck S."/>
            <person name="Pritham E.J."/>
            <person name="Rechtsteiner A."/>
            <person name="Rho M."/>
            <person name="Rogozin I.B."/>
            <person name="Sakarya O."/>
            <person name="Salamov A."/>
            <person name="Schaack S."/>
            <person name="Shapiro H."/>
            <person name="Shiga Y."/>
            <person name="Skalitzky C."/>
            <person name="Smith Z."/>
            <person name="Souvorov A."/>
            <person name="Sung W."/>
            <person name="Tang Z."/>
            <person name="Tsuchiya D."/>
            <person name="Tu H."/>
            <person name="Vos H."/>
            <person name="Wang M."/>
            <person name="Wolf Y.I."/>
            <person name="Yamagata H."/>
            <person name="Yamada T."/>
            <person name="Ye Y."/>
            <person name="Shaw J.R."/>
            <person name="Andrews J."/>
            <person name="Crease T.J."/>
            <person name="Tang H."/>
            <person name="Lucas S.M."/>
            <person name="Robertson H.M."/>
            <person name="Bork P."/>
            <person name="Koonin E.V."/>
            <person name="Zdobnov E.M."/>
            <person name="Grigoriev I.V."/>
            <person name="Lynch M."/>
            <person name="Boore J.L."/>
        </authorList>
    </citation>
    <scope>NUCLEOTIDE SEQUENCE [LARGE SCALE GENOMIC DNA]</scope>
</reference>
<dbReference type="KEGG" id="dpx:DAPPUDRAFT_315300"/>
<evidence type="ECO:0000256" key="12">
    <source>
        <dbReference type="ARBA" id="ARBA00039754"/>
    </source>
</evidence>
<evidence type="ECO:0000256" key="6">
    <source>
        <dbReference type="ARBA" id="ARBA00022960"/>
    </source>
</evidence>
<evidence type="ECO:0000256" key="3">
    <source>
        <dbReference type="ARBA" id="ARBA00022490"/>
    </source>
</evidence>
<dbReference type="AlphaFoldDB" id="E9G9C4"/>
<dbReference type="GO" id="GO:0008360">
    <property type="term" value="P:regulation of cell shape"/>
    <property type="evidence" value="ECO:0007669"/>
    <property type="project" value="UniProtKB-KW"/>
</dbReference>
<accession>E9G9C4</accession>
<dbReference type="InterPro" id="IPR050068">
    <property type="entry name" value="MurA_subfamily"/>
</dbReference>
<evidence type="ECO:0000259" key="16">
    <source>
        <dbReference type="Pfam" id="PF00275"/>
    </source>
</evidence>